<reference evidence="1" key="2">
    <citation type="submission" date="2025-09" db="UniProtKB">
        <authorList>
            <consortium name="Ensembl"/>
        </authorList>
    </citation>
    <scope>IDENTIFICATION</scope>
</reference>
<name>A0A8C6EN58_MARMA</name>
<dbReference type="Proteomes" id="UP000694407">
    <property type="component" value="Unplaced"/>
</dbReference>
<dbReference type="InterPro" id="IPR031372">
    <property type="entry name" value="CAMSAP_CC1"/>
</dbReference>
<keyword evidence="2" id="KW-1185">Reference proteome</keyword>
<evidence type="ECO:0000313" key="1">
    <source>
        <dbReference type="Ensembl" id="ENSMMMP00000002273.1"/>
    </source>
</evidence>
<evidence type="ECO:0000313" key="2">
    <source>
        <dbReference type="Proteomes" id="UP000694407"/>
    </source>
</evidence>
<dbReference type="Ensembl" id="ENSMMMT00000002547.1">
    <property type="protein sequence ID" value="ENSMMMP00000002273.1"/>
    <property type="gene ID" value="ENSMMMG00000002088.1"/>
</dbReference>
<dbReference type="GO" id="GO:0030507">
    <property type="term" value="F:spectrin binding"/>
    <property type="evidence" value="ECO:0007669"/>
    <property type="project" value="InterPro"/>
</dbReference>
<proteinExistence type="predicted"/>
<reference evidence="1" key="1">
    <citation type="submission" date="2025-08" db="UniProtKB">
        <authorList>
            <consortium name="Ensembl"/>
        </authorList>
    </citation>
    <scope>IDENTIFICATION</scope>
</reference>
<dbReference type="GO" id="GO:0005516">
    <property type="term" value="F:calmodulin binding"/>
    <property type="evidence" value="ECO:0007669"/>
    <property type="project" value="InterPro"/>
</dbReference>
<organism evidence="1 2">
    <name type="scientific">Marmota marmota marmota</name>
    <name type="common">Alpine marmot</name>
    <dbReference type="NCBI Taxonomy" id="9994"/>
    <lineage>
        <taxon>Eukaryota</taxon>
        <taxon>Metazoa</taxon>
        <taxon>Chordata</taxon>
        <taxon>Craniata</taxon>
        <taxon>Vertebrata</taxon>
        <taxon>Euteleostomi</taxon>
        <taxon>Mammalia</taxon>
        <taxon>Eutheria</taxon>
        <taxon>Euarchontoglires</taxon>
        <taxon>Glires</taxon>
        <taxon>Rodentia</taxon>
        <taxon>Sciuromorpha</taxon>
        <taxon>Sciuridae</taxon>
        <taxon>Xerinae</taxon>
        <taxon>Marmotini</taxon>
        <taxon>Marmota</taxon>
    </lineage>
</organism>
<accession>A0A8C6EN58</accession>
<dbReference type="AlphaFoldDB" id="A0A8C6EN58"/>
<dbReference type="Pfam" id="PF17095">
    <property type="entry name" value="CAMSAP_CC1"/>
    <property type="match status" value="1"/>
</dbReference>
<sequence length="51" mass="5972">MPLEEKPRAIETQKKRMESLSAWQHLKLGKATFLHKPGLGFFFKDEQKAED</sequence>
<protein>
    <submittedName>
        <fullName evidence="1">Uncharacterized protein</fullName>
    </submittedName>
</protein>
<dbReference type="GO" id="GO:0031175">
    <property type="term" value="P:neuron projection development"/>
    <property type="evidence" value="ECO:0007669"/>
    <property type="project" value="InterPro"/>
</dbReference>